<feature type="region of interest" description="Disordered" evidence="1">
    <location>
        <begin position="44"/>
        <end position="80"/>
    </location>
</feature>
<proteinExistence type="predicted"/>
<comment type="caution">
    <text evidence="2">The sequence shown here is derived from an EMBL/GenBank/DDBJ whole genome shotgun (WGS) entry which is preliminary data.</text>
</comment>
<name>A0A9P9JDR1_9HYPO</name>
<protein>
    <submittedName>
        <fullName evidence="2">Uncharacterized protein</fullName>
    </submittedName>
</protein>
<feature type="compositionally biased region" description="Basic and acidic residues" evidence="1">
    <location>
        <begin position="166"/>
        <end position="190"/>
    </location>
</feature>
<sequence>MKWTKAEIRSRLALHLNPKAWTSIAGNASSLVCSDSTDAHATDSRLFRGKAKSTTQEEESKPPWSTNAEPRQMGHSHRRTKSEIVCRTVIETREEPPDLPELPRILSSYGKVLIQDVARKTVAAVFQESAVPKSYAKSVQLGLCYDYDHSALDEDSTLFSDSQGLAEEKSPDARNDSQNKHHLKDETRCNSDHAKVSLEEGDVKADMAHAPVNDEIIYSESSDEDGEEQFRDCYFPFTLTSRRDQFSDFDYIPPNSLVDNAVRNGVWGLNPSELIVHEHEREQTGLPNCTASRHTKNWRVTNSTLAAYTAMRGPYRLAGRDMFVWMDRCGKTFVKPEDCNKHVGSCNSIIADLEPLSYDPPPRGEEPNRKQVFSIPRPPYKHIVPPPGFVLENHLESFVEVSEDYVRETKERVDARSNDGYTDDLVLDFDQNEAYNSTEEFIISDDEGDRLDGRISPCTFRLWAEGCERFEDLMISKQEEAEAGKPGYADSVTSSLDYILTGFTEHVPVHLTEWRRELLDRMNDTSVNEDRQDPTKDAATGDTGSHSSYGSKPYTDTKSEILAALQAKDARIVNGISPQKAAAMIRQRHKTLKHCIEVEQMALESIIATEGRVTLREAQLERVSATVNAIIEMKASKQHRRRRDIYRHVSQHLRGLKEKGEMKHQETWELALQLASLLTKEKELEAKMKEEAQKVGIDGVMEADEIEGAVGRLLEGSGGFDDADESFF</sequence>
<dbReference type="AlphaFoldDB" id="A0A9P9JDR1"/>
<organism evidence="2 3">
    <name type="scientific">Dactylonectria macrodidyma</name>
    <dbReference type="NCBI Taxonomy" id="307937"/>
    <lineage>
        <taxon>Eukaryota</taxon>
        <taxon>Fungi</taxon>
        <taxon>Dikarya</taxon>
        <taxon>Ascomycota</taxon>
        <taxon>Pezizomycotina</taxon>
        <taxon>Sordariomycetes</taxon>
        <taxon>Hypocreomycetidae</taxon>
        <taxon>Hypocreales</taxon>
        <taxon>Nectriaceae</taxon>
        <taxon>Dactylonectria</taxon>
    </lineage>
</organism>
<evidence type="ECO:0000313" key="2">
    <source>
        <dbReference type="EMBL" id="KAH7156810.1"/>
    </source>
</evidence>
<dbReference type="EMBL" id="JAGMUV010000005">
    <property type="protein sequence ID" value="KAH7156810.1"/>
    <property type="molecule type" value="Genomic_DNA"/>
</dbReference>
<reference evidence="2" key="1">
    <citation type="journal article" date="2021" name="Nat. Commun.">
        <title>Genetic determinants of endophytism in the Arabidopsis root mycobiome.</title>
        <authorList>
            <person name="Mesny F."/>
            <person name="Miyauchi S."/>
            <person name="Thiergart T."/>
            <person name="Pickel B."/>
            <person name="Atanasova L."/>
            <person name="Karlsson M."/>
            <person name="Huettel B."/>
            <person name="Barry K.W."/>
            <person name="Haridas S."/>
            <person name="Chen C."/>
            <person name="Bauer D."/>
            <person name="Andreopoulos W."/>
            <person name="Pangilinan J."/>
            <person name="LaButti K."/>
            <person name="Riley R."/>
            <person name="Lipzen A."/>
            <person name="Clum A."/>
            <person name="Drula E."/>
            <person name="Henrissat B."/>
            <person name="Kohler A."/>
            <person name="Grigoriev I.V."/>
            <person name="Martin F.M."/>
            <person name="Hacquard S."/>
        </authorList>
    </citation>
    <scope>NUCLEOTIDE SEQUENCE</scope>
    <source>
        <strain evidence="2">MPI-CAGE-AT-0147</strain>
    </source>
</reference>
<keyword evidence="3" id="KW-1185">Reference proteome</keyword>
<feature type="region of interest" description="Disordered" evidence="1">
    <location>
        <begin position="525"/>
        <end position="554"/>
    </location>
</feature>
<dbReference type="OrthoDB" id="4587086at2759"/>
<dbReference type="Proteomes" id="UP000738349">
    <property type="component" value="Unassembled WGS sequence"/>
</dbReference>
<feature type="compositionally biased region" description="Basic and acidic residues" evidence="1">
    <location>
        <begin position="525"/>
        <end position="536"/>
    </location>
</feature>
<accession>A0A9P9JDR1</accession>
<feature type="compositionally biased region" description="Polar residues" evidence="1">
    <location>
        <begin position="542"/>
        <end position="554"/>
    </location>
</feature>
<feature type="region of interest" description="Disordered" evidence="1">
    <location>
        <begin position="161"/>
        <end position="190"/>
    </location>
</feature>
<evidence type="ECO:0000256" key="1">
    <source>
        <dbReference type="SAM" id="MobiDB-lite"/>
    </source>
</evidence>
<evidence type="ECO:0000313" key="3">
    <source>
        <dbReference type="Proteomes" id="UP000738349"/>
    </source>
</evidence>
<gene>
    <name evidence="2" type="ORF">EDB81DRAFT_854851</name>
</gene>